<feature type="region of interest" description="Disordered" evidence="2">
    <location>
        <begin position="248"/>
        <end position="298"/>
    </location>
</feature>
<keyword evidence="1" id="KW-0862">Zinc</keyword>
<dbReference type="GO" id="GO:0008270">
    <property type="term" value="F:zinc ion binding"/>
    <property type="evidence" value="ECO:0007669"/>
    <property type="project" value="UniProtKB-KW"/>
</dbReference>
<proteinExistence type="predicted"/>
<reference evidence="4" key="2">
    <citation type="submission" date="2023-05" db="EMBL/GenBank/DDBJ databases">
        <authorList>
            <consortium name="Lawrence Berkeley National Laboratory"/>
            <person name="Steindorff A."/>
            <person name="Hensen N."/>
            <person name="Bonometti L."/>
            <person name="Westerberg I."/>
            <person name="Brannstrom I.O."/>
            <person name="Guillou S."/>
            <person name="Cros-Aarteil S."/>
            <person name="Calhoun S."/>
            <person name="Haridas S."/>
            <person name="Kuo A."/>
            <person name="Mondo S."/>
            <person name="Pangilinan J."/>
            <person name="Riley R."/>
            <person name="Labutti K."/>
            <person name="Andreopoulos B."/>
            <person name="Lipzen A."/>
            <person name="Chen C."/>
            <person name="Yanf M."/>
            <person name="Daum C."/>
            <person name="Ng V."/>
            <person name="Clum A."/>
            <person name="Ohm R."/>
            <person name="Martin F."/>
            <person name="Silar P."/>
            <person name="Natvig D."/>
            <person name="Lalanne C."/>
            <person name="Gautier V."/>
            <person name="Ament-Velasquez S.L."/>
            <person name="Kruys A."/>
            <person name="Hutchinson M.I."/>
            <person name="Powell A.J."/>
            <person name="Barry K."/>
            <person name="Miller A.N."/>
            <person name="Grigoriev I.V."/>
            <person name="Debuchy R."/>
            <person name="Gladieux P."/>
            <person name="Thoren M.H."/>
            <person name="Johannesson H."/>
        </authorList>
    </citation>
    <scope>NUCLEOTIDE SEQUENCE</scope>
    <source>
        <strain evidence="4">CBS 532.94</strain>
    </source>
</reference>
<dbReference type="AlphaFoldDB" id="A0AAN7C025"/>
<feature type="compositionally biased region" description="Basic and acidic residues" evidence="2">
    <location>
        <begin position="61"/>
        <end position="74"/>
    </location>
</feature>
<keyword evidence="1" id="KW-0863">Zinc-finger</keyword>
<reference evidence="4" key="1">
    <citation type="journal article" date="2023" name="Mol. Phylogenet. Evol.">
        <title>Genome-scale phylogeny and comparative genomics of the fungal order Sordariales.</title>
        <authorList>
            <person name="Hensen N."/>
            <person name="Bonometti L."/>
            <person name="Westerberg I."/>
            <person name="Brannstrom I.O."/>
            <person name="Guillou S."/>
            <person name="Cros-Aarteil S."/>
            <person name="Calhoun S."/>
            <person name="Haridas S."/>
            <person name="Kuo A."/>
            <person name="Mondo S."/>
            <person name="Pangilinan J."/>
            <person name="Riley R."/>
            <person name="LaButti K."/>
            <person name="Andreopoulos B."/>
            <person name="Lipzen A."/>
            <person name="Chen C."/>
            <person name="Yan M."/>
            <person name="Daum C."/>
            <person name="Ng V."/>
            <person name="Clum A."/>
            <person name="Steindorff A."/>
            <person name="Ohm R.A."/>
            <person name="Martin F."/>
            <person name="Silar P."/>
            <person name="Natvig D.O."/>
            <person name="Lalanne C."/>
            <person name="Gautier V."/>
            <person name="Ament-Velasquez S.L."/>
            <person name="Kruys A."/>
            <person name="Hutchinson M.I."/>
            <person name="Powell A.J."/>
            <person name="Barry K."/>
            <person name="Miller A.N."/>
            <person name="Grigoriev I.V."/>
            <person name="Debuchy R."/>
            <person name="Gladieux P."/>
            <person name="Hiltunen Thoren M."/>
            <person name="Johannesson H."/>
        </authorList>
    </citation>
    <scope>NUCLEOTIDE SEQUENCE</scope>
    <source>
        <strain evidence="4">CBS 532.94</strain>
    </source>
</reference>
<dbReference type="Proteomes" id="UP001303760">
    <property type="component" value="Unassembled WGS sequence"/>
</dbReference>
<dbReference type="EMBL" id="MU860955">
    <property type="protein sequence ID" value="KAK4232735.1"/>
    <property type="molecule type" value="Genomic_DNA"/>
</dbReference>
<comment type="caution">
    <text evidence="4">The sequence shown here is derived from an EMBL/GenBank/DDBJ whole genome shotgun (WGS) entry which is preliminary data.</text>
</comment>
<accession>A0AAN7C025</accession>
<feature type="compositionally biased region" description="Polar residues" evidence="2">
    <location>
        <begin position="263"/>
        <end position="283"/>
    </location>
</feature>
<keyword evidence="1" id="KW-0479">Metal-binding</keyword>
<keyword evidence="5" id="KW-1185">Reference proteome</keyword>
<sequence>QLKFADVYGSAVQAIFNTADKYMAYLEQELEKQKEETLTYLKKLADVATKTSSPASSAKRRLTEDPTKFTGEEKDPAERQVAYINWRFKVGRNIVTDAEFFDTDFKQLQYVASMLDGKAYRGFQARFDKLTELRDKREEWPWQNTAALLAELNTIYITMDLSRAAKRDLEKLWMKNTPFPTFVAKFQSLATEAGKTPEQKVDELKKRVSKELADHMRLASIKDTPAAADLPGWIEFFQNAWDKDEEHKQFSEFREGKVPGQSRPFTQTQNASRPSQQQTQAKVNQGDPMQLDAARQGRPDKSTCIAMNLCYYCKKPGHGIADCAERVANDAAAAAAGRGRGGFSNFSAARGRGRGFGTCNGGIDRNAFNNFQQFRNQSLTGFQAQYQQPSRFQFQSRLRHIDYDVGSDTSSPAPSSSSDTGVTGKE</sequence>
<evidence type="ECO:0000256" key="2">
    <source>
        <dbReference type="SAM" id="MobiDB-lite"/>
    </source>
</evidence>
<evidence type="ECO:0000313" key="4">
    <source>
        <dbReference type="EMBL" id="KAK4232735.1"/>
    </source>
</evidence>
<dbReference type="PROSITE" id="PS50158">
    <property type="entry name" value="ZF_CCHC"/>
    <property type="match status" value="1"/>
</dbReference>
<evidence type="ECO:0000256" key="1">
    <source>
        <dbReference type="PROSITE-ProRule" id="PRU00047"/>
    </source>
</evidence>
<dbReference type="GO" id="GO:0003676">
    <property type="term" value="F:nucleic acid binding"/>
    <property type="evidence" value="ECO:0007669"/>
    <property type="project" value="InterPro"/>
</dbReference>
<feature type="non-terminal residue" evidence="4">
    <location>
        <position position="1"/>
    </location>
</feature>
<dbReference type="InterPro" id="IPR001878">
    <property type="entry name" value="Znf_CCHC"/>
</dbReference>
<protein>
    <recommendedName>
        <fullName evidence="3">CCHC-type domain-containing protein</fullName>
    </recommendedName>
</protein>
<feature type="region of interest" description="Disordered" evidence="2">
    <location>
        <begin position="55"/>
        <end position="74"/>
    </location>
</feature>
<feature type="domain" description="CCHC-type" evidence="3">
    <location>
        <begin position="310"/>
        <end position="325"/>
    </location>
</feature>
<feature type="region of interest" description="Disordered" evidence="2">
    <location>
        <begin position="403"/>
        <end position="426"/>
    </location>
</feature>
<organism evidence="4 5">
    <name type="scientific">Achaetomium macrosporum</name>
    <dbReference type="NCBI Taxonomy" id="79813"/>
    <lineage>
        <taxon>Eukaryota</taxon>
        <taxon>Fungi</taxon>
        <taxon>Dikarya</taxon>
        <taxon>Ascomycota</taxon>
        <taxon>Pezizomycotina</taxon>
        <taxon>Sordariomycetes</taxon>
        <taxon>Sordariomycetidae</taxon>
        <taxon>Sordariales</taxon>
        <taxon>Chaetomiaceae</taxon>
        <taxon>Achaetomium</taxon>
    </lineage>
</organism>
<evidence type="ECO:0000259" key="3">
    <source>
        <dbReference type="PROSITE" id="PS50158"/>
    </source>
</evidence>
<gene>
    <name evidence="4" type="ORF">C8A03DRAFT_39655</name>
</gene>
<name>A0AAN7C025_9PEZI</name>
<feature type="compositionally biased region" description="Low complexity" evidence="2">
    <location>
        <begin position="407"/>
        <end position="420"/>
    </location>
</feature>
<evidence type="ECO:0000313" key="5">
    <source>
        <dbReference type="Proteomes" id="UP001303760"/>
    </source>
</evidence>
<feature type="compositionally biased region" description="Basic and acidic residues" evidence="2">
    <location>
        <begin position="248"/>
        <end position="257"/>
    </location>
</feature>